<accession>A0AA40ACX3</accession>
<feature type="signal peptide" evidence="3">
    <location>
        <begin position="1"/>
        <end position="17"/>
    </location>
</feature>
<keyword evidence="2" id="KW-0472">Membrane</keyword>
<organism evidence="4 5">
    <name type="scientific">Lasiosphaeria miniovina</name>
    <dbReference type="NCBI Taxonomy" id="1954250"/>
    <lineage>
        <taxon>Eukaryota</taxon>
        <taxon>Fungi</taxon>
        <taxon>Dikarya</taxon>
        <taxon>Ascomycota</taxon>
        <taxon>Pezizomycotina</taxon>
        <taxon>Sordariomycetes</taxon>
        <taxon>Sordariomycetidae</taxon>
        <taxon>Sordariales</taxon>
        <taxon>Lasiosphaeriaceae</taxon>
        <taxon>Lasiosphaeria</taxon>
    </lineage>
</organism>
<name>A0AA40ACX3_9PEZI</name>
<evidence type="ECO:0000313" key="4">
    <source>
        <dbReference type="EMBL" id="KAK0713440.1"/>
    </source>
</evidence>
<feature type="transmembrane region" description="Helical" evidence="2">
    <location>
        <begin position="196"/>
        <end position="221"/>
    </location>
</feature>
<dbReference type="Proteomes" id="UP001172101">
    <property type="component" value="Unassembled WGS sequence"/>
</dbReference>
<sequence>MLGHLFLLAELLARTTAFAMFEGQDSHKTTTNIFTVVDSESQFPFSSTVLLSLSDDVRSFSYIACGRGPSIDRYFASTTDPPPKPTTPALPSSPVASPSPPTVSPTPRTRSTSARSTPSKTSSLATPSSTTAYPTSATTSAADSDPLSTSVSGSNNVGNTNDTSNATGASIANINNNNSTSGKDSSGGGGSTNNNLGLIVGAAVRSVALICVSLVVVLWLLRRRRVRELRAGVGTNGKDSAEADRDSATPQPQTPQTQPPLHEKHHWSGGWGPGELPGHVDYVNGRPQGLPGNTRTPPELPNKARMLPELASNPEMPPDLHNKPHMPPELPNKPHRPQSCLITHEFHPSFPITRTWCMRWNSQPRRSGRGDGRALALN</sequence>
<keyword evidence="2" id="KW-1133">Transmembrane helix</keyword>
<keyword evidence="2" id="KW-0812">Transmembrane</keyword>
<feature type="compositionally biased region" description="Low complexity" evidence="1">
    <location>
        <begin position="105"/>
        <end position="184"/>
    </location>
</feature>
<protein>
    <recommendedName>
        <fullName evidence="6">Mid2 domain-containing protein</fullName>
    </recommendedName>
</protein>
<gene>
    <name evidence="4" type="ORF">B0T26DRAFT_873600</name>
</gene>
<evidence type="ECO:0000313" key="5">
    <source>
        <dbReference type="Proteomes" id="UP001172101"/>
    </source>
</evidence>
<proteinExistence type="predicted"/>
<feature type="region of interest" description="Disordered" evidence="1">
    <location>
        <begin position="235"/>
        <end position="337"/>
    </location>
</feature>
<keyword evidence="5" id="KW-1185">Reference proteome</keyword>
<keyword evidence="3" id="KW-0732">Signal</keyword>
<evidence type="ECO:0008006" key="6">
    <source>
        <dbReference type="Google" id="ProtNLM"/>
    </source>
</evidence>
<evidence type="ECO:0000256" key="3">
    <source>
        <dbReference type="SAM" id="SignalP"/>
    </source>
</evidence>
<dbReference type="EMBL" id="JAUIRO010000005">
    <property type="protein sequence ID" value="KAK0713440.1"/>
    <property type="molecule type" value="Genomic_DNA"/>
</dbReference>
<dbReference type="RefSeq" id="XP_060294763.1">
    <property type="nucleotide sequence ID" value="XM_060447999.1"/>
</dbReference>
<evidence type="ECO:0000256" key="2">
    <source>
        <dbReference type="SAM" id="Phobius"/>
    </source>
</evidence>
<feature type="region of interest" description="Disordered" evidence="1">
    <location>
        <begin position="74"/>
        <end position="189"/>
    </location>
</feature>
<feature type="compositionally biased region" description="Low complexity" evidence="1">
    <location>
        <begin position="249"/>
        <end position="260"/>
    </location>
</feature>
<dbReference type="GeneID" id="85331269"/>
<reference evidence="4" key="1">
    <citation type="submission" date="2023-06" db="EMBL/GenBank/DDBJ databases">
        <title>Genome-scale phylogeny and comparative genomics of the fungal order Sordariales.</title>
        <authorList>
            <consortium name="Lawrence Berkeley National Laboratory"/>
            <person name="Hensen N."/>
            <person name="Bonometti L."/>
            <person name="Westerberg I."/>
            <person name="Brannstrom I.O."/>
            <person name="Guillou S."/>
            <person name="Cros-Aarteil S."/>
            <person name="Calhoun S."/>
            <person name="Haridas S."/>
            <person name="Kuo A."/>
            <person name="Mondo S."/>
            <person name="Pangilinan J."/>
            <person name="Riley R."/>
            <person name="LaButti K."/>
            <person name="Andreopoulos B."/>
            <person name="Lipzen A."/>
            <person name="Chen C."/>
            <person name="Yanf M."/>
            <person name="Daum C."/>
            <person name="Ng V."/>
            <person name="Clum A."/>
            <person name="Steindorff A."/>
            <person name="Ohm R."/>
            <person name="Martin F."/>
            <person name="Silar P."/>
            <person name="Natvig D."/>
            <person name="Lalanne C."/>
            <person name="Gautier V."/>
            <person name="Ament-velasquez S.L."/>
            <person name="Kruys A."/>
            <person name="Hutchinson M.I."/>
            <person name="Powell A.J."/>
            <person name="Barry K."/>
            <person name="Miller A.N."/>
            <person name="Grigoriev I.V."/>
            <person name="Debuchy R."/>
            <person name="Gladieux P."/>
            <person name="Thoren M.H."/>
            <person name="Johannesson H."/>
        </authorList>
    </citation>
    <scope>NUCLEOTIDE SEQUENCE</scope>
    <source>
        <strain evidence="4">SMH2392-1A</strain>
    </source>
</reference>
<dbReference type="AlphaFoldDB" id="A0AA40ACX3"/>
<feature type="chain" id="PRO_5041301149" description="Mid2 domain-containing protein" evidence="3">
    <location>
        <begin position="18"/>
        <end position="378"/>
    </location>
</feature>
<comment type="caution">
    <text evidence="4">The sequence shown here is derived from an EMBL/GenBank/DDBJ whole genome shotgun (WGS) entry which is preliminary data.</text>
</comment>
<evidence type="ECO:0000256" key="1">
    <source>
        <dbReference type="SAM" id="MobiDB-lite"/>
    </source>
</evidence>